<evidence type="ECO:0000313" key="14">
    <source>
        <dbReference type="EMBL" id="CAL4771445.1"/>
    </source>
</evidence>
<feature type="transmembrane region" description="Helical" evidence="10">
    <location>
        <begin position="412"/>
        <end position="436"/>
    </location>
</feature>
<feature type="transmembrane region" description="Helical" evidence="10">
    <location>
        <begin position="379"/>
        <end position="400"/>
    </location>
</feature>
<feature type="transmembrane region" description="Helical" evidence="10">
    <location>
        <begin position="348"/>
        <end position="367"/>
    </location>
</feature>
<evidence type="ECO:0000313" key="13">
    <source>
        <dbReference type="EMBL" id="CAL1137508.1"/>
    </source>
</evidence>
<keyword evidence="15" id="KW-1185">Reference proteome</keyword>
<dbReference type="PANTHER" id="PTHR10110:SF86">
    <property type="entry name" value="SODIUM_HYDROGEN EXCHANGER 7"/>
    <property type="match status" value="1"/>
</dbReference>
<reference evidence="13" key="2">
    <citation type="submission" date="2024-04" db="EMBL/GenBank/DDBJ databases">
        <authorList>
            <person name="Chen Y."/>
            <person name="Shah S."/>
            <person name="Dougan E. K."/>
            <person name="Thang M."/>
            <person name="Chan C."/>
        </authorList>
    </citation>
    <scope>NUCLEOTIDE SEQUENCE [LARGE SCALE GENOMIC DNA]</scope>
</reference>
<reference evidence="12" key="1">
    <citation type="submission" date="2022-10" db="EMBL/GenBank/DDBJ databases">
        <authorList>
            <person name="Chen Y."/>
            <person name="Dougan E. K."/>
            <person name="Chan C."/>
            <person name="Rhodes N."/>
            <person name="Thang M."/>
        </authorList>
    </citation>
    <scope>NUCLEOTIDE SEQUENCE</scope>
</reference>
<dbReference type="Pfam" id="PF00999">
    <property type="entry name" value="Na_H_Exchanger"/>
    <property type="match status" value="1"/>
</dbReference>
<dbReference type="InterPro" id="IPR006153">
    <property type="entry name" value="Cation/H_exchanger_TM"/>
</dbReference>
<dbReference type="EMBL" id="CAMXCT030000864">
    <property type="protein sequence ID" value="CAL4771445.1"/>
    <property type="molecule type" value="Genomic_DNA"/>
</dbReference>
<feature type="transmembrane region" description="Helical" evidence="10">
    <location>
        <begin position="318"/>
        <end position="336"/>
    </location>
</feature>
<keyword evidence="9" id="KW-0739">Sodium transport</keyword>
<keyword evidence="4 10" id="KW-0812">Transmembrane</keyword>
<dbReference type="InterPro" id="IPR004709">
    <property type="entry name" value="NaH_exchanger"/>
</dbReference>
<feature type="transmembrane region" description="Helical" evidence="10">
    <location>
        <begin position="448"/>
        <end position="472"/>
    </location>
</feature>
<sequence>MMGRFFEIGPFGDPIPGRENKGGQEIAGGYRGILTVHRGDEKYLVKAYHLTISWLSQRCCWSCHASRMSNSELLFTHFGPNAQHRQTLVGTAEFIQSCKPNAWVNLPGWHVEVVSYDFLHVFDLTLVPDAAASALVELSQTDEVWEGTVCVVLRTRFPHNSECHIMHAICRCKSFLTMLRRHLQVQKQYPSLAQKHFNGSESVILARWLMGITVAIAEQRPQDIHAQLRAAVFVNAVAIRQAVSLQHGIVLPPESLQKLQTANYLFHSALNSLAQEAVAEGRLLWKIRPKLHKMDHLALDQAPRLSPMHTSCYGDEDLVFGVAVTLLLVVVSGNLIHRARLNFLPESLVSVILGAILGFALYASDWGGERDNLDPKLQYAVFSLSLKLFCLPMIIFESGWSLRQRDFFSQIGYILIIAILGTSISVVVVAEFLMYTSDYHNIKDPRTAAAYAALISSTDPVATLATFGVAWLKAACEKDWSPGVVATLFRRVAPAAADVPGGAPCTTDYLF</sequence>
<keyword evidence="6" id="KW-0915">Sodium</keyword>
<protein>
    <submittedName>
        <fullName evidence="14">Sodium/hydrogen exchanger 1 (DdNHE1) (NHE1) (Na-H exchanger 1)</fullName>
    </submittedName>
</protein>
<evidence type="ECO:0000256" key="8">
    <source>
        <dbReference type="ARBA" id="ARBA00023136"/>
    </source>
</evidence>
<accession>A0A9P1C3J4</accession>
<dbReference type="PRINTS" id="PR01084">
    <property type="entry name" value="NAHEXCHNGR"/>
</dbReference>
<evidence type="ECO:0000256" key="4">
    <source>
        <dbReference type="ARBA" id="ARBA00022692"/>
    </source>
</evidence>
<keyword evidence="2" id="KW-0813">Transport</keyword>
<evidence type="ECO:0000256" key="10">
    <source>
        <dbReference type="SAM" id="Phobius"/>
    </source>
</evidence>
<evidence type="ECO:0000256" key="7">
    <source>
        <dbReference type="ARBA" id="ARBA00023065"/>
    </source>
</evidence>
<keyword evidence="8 10" id="KW-0472">Membrane</keyword>
<evidence type="ECO:0000256" key="3">
    <source>
        <dbReference type="ARBA" id="ARBA00022475"/>
    </source>
</evidence>
<evidence type="ECO:0000256" key="2">
    <source>
        <dbReference type="ARBA" id="ARBA00022448"/>
    </source>
</evidence>
<dbReference type="GO" id="GO:0098719">
    <property type="term" value="P:sodium ion import across plasma membrane"/>
    <property type="evidence" value="ECO:0007669"/>
    <property type="project" value="TreeGrafter"/>
</dbReference>
<gene>
    <name evidence="12" type="ORF">C1SCF055_LOCUS11683</name>
</gene>
<evidence type="ECO:0000259" key="11">
    <source>
        <dbReference type="Pfam" id="PF00999"/>
    </source>
</evidence>
<feature type="domain" description="Cation/H+ exchanger transmembrane" evidence="11">
    <location>
        <begin position="329"/>
        <end position="467"/>
    </location>
</feature>
<dbReference type="EMBL" id="CAMXCT010000864">
    <property type="protein sequence ID" value="CAI3984133.1"/>
    <property type="molecule type" value="Genomic_DNA"/>
</dbReference>
<dbReference type="OrthoDB" id="196264at2759"/>
<evidence type="ECO:0000256" key="6">
    <source>
        <dbReference type="ARBA" id="ARBA00023053"/>
    </source>
</evidence>
<proteinExistence type="predicted"/>
<evidence type="ECO:0000313" key="12">
    <source>
        <dbReference type="EMBL" id="CAI3984133.1"/>
    </source>
</evidence>
<dbReference type="GO" id="GO:0051453">
    <property type="term" value="P:regulation of intracellular pH"/>
    <property type="evidence" value="ECO:0007669"/>
    <property type="project" value="TreeGrafter"/>
</dbReference>
<comment type="caution">
    <text evidence="12">The sequence shown here is derived from an EMBL/GenBank/DDBJ whole genome shotgun (WGS) entry which is preliminary data.</text>
</comment>
<name>A0A9P1C3J4_9DINO</name>
<comment type="subcellular location">
    <subcellularLocation>
        <location evidence="1">Cell membrane</location>
        <topology evidence="1">Multi-pass membrane protein</topology>
    </subcellularLocation>
</comment>
<dbReference type="InterPro" id="IPR018422">
    <property type="entry name" value="Cation/H_exchanger_CPA1"/>
</dbReference>
<dbReference type="Proteomes" id="UP001152797">
    <property type="component" value="Unassembled WGS sequence"/>
</dbReference>
<keyword evidence="7" id="KW-0406">Ion transport</keyword>
<dbReference type="GO" id="GO:0015385">
    <property type="term" value="F:sodium:proton antiporter activity"/>
    <property type="evidence" value="ECO:0007669"/>
    <property type="project" value="InterPro"/>
</dbReference>
<keyword evidence="5 10" id="KW-1133">Transmembrane helix</keyword>
<dbReference type="PANTHER" id="PTHR10110">
    <property type="entry name" value="SODIUM/HYDROGEN EXCHANGER"/>
    <property type="match status" value="1"/>
</dbReference>
<dbReference type="EMBL" id="CAMXCT020000864">
    <property type="protein sequence ID" value="CAL1137508.1"/>
    <property type="molecule type" value="Genomic_DNA"/>
</dbReference>
<dbReference type="GO" id="GO:0015386">
    <property type="term" value="F:potassium:proton antiporter activity"/>
    <property type="evidence" value="ECO:0007669"/>
    <property type="project" value="TreeGrafter"/>
</dbReference>
<dbReference type="AlphaFoldDB" id="A0A9P1C3J4"/>
<evidence type="ECO:0000313" key="15">
    <source>
        <dbReference type="Proteomes" id="UP001152797"/>
    </source>
</evidence>
<evidence type="ECO:0000256" key="9">
    <source>
        <dbReference type="ARBA" id="ARBA00023201"/>
    </source>
</evidence>
<dbReference type="GO" id="GO:0005886">
    <property type="term" value="C:plasma membrane"/>
    <property type="evidence" value="ECO:0007669"/>
    <property type="project" value="UniProtKB-SubCell"/>
</dbReference>
<evidence type="ECO:0000256" key="1">
    <source>
        <dbReference type="ARBA" id="ARBA00004651"/>
    </source>
</evidence>
<keyword evidence="3" id="KW-1003">Cell membrane</keyword>
<evidence type="ECO:0000256" key="5">
    <source>
        <dbReference type="ARBA" id="ARBA00022989"/>
    </source>
</evidence>
<organism evidence="12">
    <name type="scientific">Cladocopium goreaui</name>
    <dbReference type="NCBI Taxonomy" id="2562237"/>
    <lineage>
        <taxon>Eukaryota</taxon>
        <taxon>Sar</taxon>
        <taxon>Alveolata</taxon>
        <taxon>Dinophyceae</taxon>
        <taxon>Suessiales</taxon>
        <taxon>Symbiodiniaceae</taxon>
        <taxon>Cladocopium</taxon>
    </lineage>
</organism>